<sequence length="563" mass="60723">MTFTRRSLALSLSVYLACFSFRTVHARSKDGESLQLNWEKPSSGDIFGSGDTIVAQWSSEKAIVSPSVALCSQSSPADDVDDAGDCGASVWPKVSQDGHSYSFSLAVPDISSTSGFRLRVKDDFGNIVNSPTFALDPSQKSGESSKGSDDGDLPMTTSEGDSLNGESGFGSPDESSSAQTPLNDATENSGAQTGSSSSEASNSIAPGSDSERSVPSQQQHNAPAASGGSRAKGEVSSDASPVAPQTHSSPVAAGTVPTAPGAKSGSTSYDPNSGDSFPPHDGRLSRAGVPTAAIAVPISLVGATVLVSLGLCIVHRRSLAAQRARNAHLIDVQRNASVRTSGSKAPSISSGNTSKPALIDDPDIEKAIGALCGCDSRASSRQSSLRREDFVPASSHYHIPRPDVRRERTYEWPCDHDYDHNLRFGRPPSDRYVCHPSPRPSYYHPRSSFERYSRTTRGYQRRNRNNIMQTFRSNRDHDRNRDNDHDDNDDGSSSTDTILSGYVSPSIHSPMLSHRDPYLAQPRLPPRSHSRQTAPEMRYHRYNRSYDSYDADTSPYARSRCSW</sequence>
<evidence type="ECO:0000313" key="5">
    <source>
        <dbReference type="Proteomes" id="UP000757232"/>
    </source>
</evidence>
<accession>A0A9Q5HUI2</accession>
<feature type="compositionally biased region" description="Polar residues" evidence="1">
    <location>
        <begin position="336"/>
        <end position="355"/>
    </location>
</feature>
<evidence type="ECO:0000256" key="3">
    <source>
        <dbReference type="SAM" id="SignalP"/>
    </source>
</evidence>
<keyword evidence="2" id="KW-0472">Membrane</keyword>
<keyword evidence="2" id="KW-0812">Transmembrane</keyword>
<feature type="compositionally biased region" description="Polar residues" evidence="1">
    <location>
        <begin position="237"/>
        <end position="249"/>
    </location>
</feature>
<dbReference type="OrthoDB" id="3270807at2759"/>
<feature type="region of interest" description="Disordered" evidence="1">
    <location>
        <begin position="130"/>
        <end position="284"/>
    </location>
</feature>
<comment type="caution">
    <text evidence="4">The sequence shown here is derived from an EMBL/GenBank/DDBJ whole genome shotgun (WGS) entry which is preliminary data.</text>
</comment>
<dbReference type="EMBL" id="LNZH02000204">
    <property type="protein sequence ID" value="OCB86181.1"/>
    <property type="molecule type" value="Genomic_DNA"/>
</dbReference>
<feature type="compositionally biased region" description="Polar residues" evidence="1">
    <location>
        <begin position="173"/>
        <end position="188"/>
    </location>
</feature>
<feature type="transmembrane region" description="Helical" evidence="2">
    <location>
        <begin position="292"/>
        <end position="314"/>
    </location>
</feature>
<protein>
    <submittedName>
        <fullName evidence="4">Uncharacterized protein</fullName>
    </submittedName>
</protein>
<feature type="compositionally biased region" description="Basic and acidic residues" evidence="1">
    <location>
        <begin position="473"/>
        <end position="484"/>
    </location>
</feature>
<feature type="compositionally biased region" description="Polar residues" evidence="1">
    <location>
        <begin position="155"/>
        <end position="165"/>
    </location>
</feature>
<keyword evidence="2" id="KW-1133">Transmembrane helix</keyword>
<proteinExistence type="predicted"/>
<keyword evidence="3" id="KW-0732">Signal</keyword>
<evidence type="ECO:0000256" key="1">
    <source>
        <dbReference type="SAM" id="MobiDB-lite"/>
    </source>
</evidence>
<feature type="compositionally biased region" description="Polar residues" evidence="1">
    <location>
        <begin position="264"/>
        <end position="275"/>
    </location>
</feature>
<feature type="region of interest" description="Disordered" evidence="1">
    <location>
        <begin position="425"/>
        <end position="539"/>
    </location>
</feature>
<evidence type="ECO:0000256" key="2">
    <source>
        <dbReference type="SAM" id="Phobius"/>
    </source>
</evidence>
<organism evidence="4 5">
    <name type="scientific">Sanghuangporus baumii</name>
    <name type="common">Phellinus baumii</name>
    <dbReference type="NCBI Taxonomy" id="108892"/>
    <lineage>
        <taxon>Eukaryota</taxon>
        <taxon>Fungi</taxon>
        <taxon>Dikarya</taxon>
        <taxon>Basidiomycota</taxon>
        <taxon>Agaricomycotina</taxon>
        <taxon>Agaricomycetes</taxon>
        <taxon>Hymenochaetales</taxon>
        <taxon>Hymenochaetaceae</taxon>
        <taxon>Sanghuangporus</taxon>
    </lineage>
</organism>
<feature type="compositionally biased region" description="Low complexity" evidence="1">
    <location>
        <begin position="189"/>
        <end position="208"/>
    </location>
</feature>
<dbReference type="Proteomes" id="UP000757232">
    <property type="component" value="Unassembled WGS sequence"/>
</dbReference>
<keyword evidence="5" id="KW-1185">Reference proteome</keyword>
<evidence type="ECO:0000313" key="4">
    <source>
        <dbReference type="EMBL" id="OCB86181.1"/>
    </source>
</evidence>
<dbReference type="AlphaFoldDB" id="A0A9Q5HUI2"/>
<gene>
    <name evidence="4" type="ORF">A7U60_g6770</name>
</gene>
<feature type="region of interest" description="Disordered" evidence="1">
    <location>
        <begin position="336"/>
        <end position="359"/>
    </location>
</feature>
<reference evidence="4" key="1">
    <citation type="submission" date="2016-06" db="EMBL/GenBank/DDBJ databases">
        <title>Draft Genome sequence of the fungus Inonotus baumii.</title>
        <authorList>
            <person name="Zhu H."/>
            <person name="Lin W."/>
        </authorList>
    </citation>
    <scope>NUCLEOTIDE SEQUENCE</scope>
    <source>
        <strain evidence="4">821</strain>
    </source>
</reference>
<feature type="signal peptide" evidence="3">
    <location>
        <begin position="1"/>
        <end position="26"/>
    </location>
</feature>
<feature type="chain" id="PRO_5040189837" evidence="3">
    <location>
        <begin position="27"/>
        <end position="563"/>
    </location>
</feature>
<name>A0A9Q5HUI2_SANBA</name>